<dbReference type="EMBL" id="CP022657">
    <property type="protein sequence ID" value="ASS75320.1"/>
    <property type="molecule type" value="Genomic_DNA"/>
</dbReference>
<name>A0A223D135_9BACL</name>
<evidence type="ECO:0000313" key="6">
    <source>
        <dbReference type="Proteomes" id="UP000214688"/>
    </source>
</evidence>
<accession>A0A223D135</accession>
<feature type="domain" description="N-acetyltransferase" evidence="4">
    <location>
        <begin position="36"/>
        <end position="196"/>
    </location>
</feature>
<organism evidence="5 6">
    <name type="scientific">Tumebacillus algifaecis</name>
    <dbReference type="NCBI Taxonomy" id="1214604"/>
    <lineage>
        <taxon>Bacteria</taxon>
        <taxon>Bacillati</taxon>
        <taxon>Bacillota</taxon>
        <taxon>Bacilli</taxon>
        <taxon>Bacillales</taxon>
        <taxon>Alicyclobacillaceae</taxon>
        <taxon>Tumebacillus</taxon>
    </lineage>
</organism>
<dbReference type="SUPFAM" id="SSF55729">
    <property type="entry name" value="Acyl-CoA N-acyltransferases (Nat)"/>
    <property type="match status" value="1"/>
</dbReference>
<evidence type="ECO:0000256" key="3">
    <source>
        <dbReference type="ARBA" id="ARBA00038502"/>
    </source>
</evidence>
<keyword evidence="6" id="KW-1185">Reference proteome</keyword>
<gene>
    <name evidence="5" type="ORF">CIG75_10175</name>
</gene>
<dbReference type="InterPro" id="IPR000182">
    <property type="entry name" value="GNAT_dom"/>
</dbReference>
<dbReference type="InterPro" id="IPR016181">
    <property type="entry name" value="Acyl_CoA_acyltransferase"/>
</dbReference>
<evidence type="ECO:0000256" key="1">
    <source>
        <dbReference type="ARBA" id="ARBA00022679"/>
    </source>
</evidence>
<dbReference type="PROSITE" id="PS51186">
    <property type="entry name" value="GNAT"/>
    <property type="match status" value="1"/>
</dbReference>
<dbReference type="Pfam" id="PF13302">
    <property type="entry name" value="Acetyltransf_3"/>
    <property type="match status" value="1"/>
</dbReference>
<sequence length="212" mass="24742">MNERSFLVVGLLFRLHTHWEIENFGVGNGGQDVSDIKIELITEADYREVLEFELNNREFLRQTVPGRDDDQFYQPQNLRSFYESQLVAIEQGESFFYLIRNRIGELAGRCHLYDLMRGARQKAEIGCHLSHQHSRQGIASKALHLLVREAFDTHGLHRIEASTITSNIPAQMAVLRLGFQYYGMSEAYILLNKEWRDCVHFAIVNREWKAKR</sequence>
<proteinExistence type="inferred from homology"/>
<dbReference type="InterPro" id="IPR051531">
    <property type="entry name" value="N-acetyltransferase"/>
</dbReference>
<dbReference type="Gene3D" id="3.40.630.30">
    <property type="match status" value="1"/>
</dbReference>
<dbReference type="GO" id="GO:0005737">
    <property type="term" value="C:cytoplasm"/>
    <property type="evidence" value="ECO:0007669"/>
    <property type="project" value="TreeGrafter"/>
</dbReference>
<evidence type="ECO:0000256" key="2">
    <source>
        <dbReference type="ARBA" id="ARBA00023315"/>
    </source>
</evidence>
<evidence type="ECO:0000259" key="4">
    <source>
        <dbReference type="PROSITE" id="PS51186"/>
    </source>
</evidence>
<dbReference type="AlphaFoldDB" id="A0A223D135"/>
<comment type="similarity">
    <text evidence="3">Belongs to the acetyltransferase family. RimJ subfamily.</text>
</comment>
<dbReference type="Proteomes" id="UP000214688">
    <property type="component" value="Chromosome"/>
</dbReference>
<protein>
    <recommendedName>
        <fullName evidence="4">N-acetyltransferase domain-containing protein</fullName>
    </recommendedName>
</protein>
<evidence type="ECO:0000313" key="5">
    <source>
        <dbReference type="EMBL" id="ASS75320.1"/>
    </source>
</evidence>
<dbReference type="PANTHER" id="PTHR43792">
    <property type="entry name" value="GNAT FAMILY, PUTATIVE (AFU_ORTHOLOGUE AFUA_3G00765)-RELATED-RELATED"/>
    <property type="match status" value="1"/>
</dbReference>
<reference evidence="5 6" key="1">
    <citation type="journal article" date="2015" name="Int. J. Syst. Evol. Microbiol.">
        <title>Tumebacillus algifaecis sp. nov., isolated from decomposing algal scum.</title>
        <authorList>
            <person name="Wu Y.F."/>
            <person name="Zhang B."/>
            <person name="Xing P."/>
            <person name="Wu Q.L."/>
            <person name="Liu S.J."/>
        </authorList>
    </citation>
    <scope>NUCLEOTIDE SEQUENCE [LARGE SCALE GENOMIC DNA]</scope>
    <source>
        <strain evidence="5 6">THMBR28</strain>
    </source>
</reference>
<dbReference type="GO" id="GO:0008999">
    <property type="term" value="F:protein-N-terminal-alanine acetyltransferase activity"/>
    <property type="evidence" value="ECO:0007669"/>
    <property type="project" value="TreeGrafter"/>
</dbReference>
<dbReference type="PANTHER" id="PTHR43792:SF8">
    <property type="entry name" value="[RIBOSOMAL PROTEIN US5]-ALANINE N-ACETYLTRANSFERASE"/>
    <property type="match status" value="1"/>
</dbReference>
<keyword evidence="1" id="KW-0808">Transferase</keyword>
<keyword evidence="2" id="KW-0012">Acyltransferase</keyword>
<dbReference type="KEGG" id="tab:CIG75_10175"/>